<dbReference type="Proteomes" id="UP000319980">
    <property type="component" value="Unassembled WGS sequence"/>
</dbReference>
<dbReference type="EMBL" id="VOHK01000004">
    <property type="protein sequence ID" value="TWT19944.1"/>
    <property type="molecule type" value="Genomic_DNA"/>
</dbReference>
<gene>
    <name evidence="1" type="ORF">FQY83_09250</name>
</gene>
<comment type="caution">
    <text evidence="1">The sequence shown here is derived from an EMBL/GenBank/DDBJ whole genome shotgun (WGS) entry which is preliminary data.</text>
</comment>
<dbReference type="SUPFAM" id="SSF51182">
    <property type="entry name" value="RmlC-like cupins"/>
    <property type="match status" value="1"/>
</dbReference>
<dbReference type="AlphaFoldDB" id="A0A5C5U1P9"/>
<accession>A0A5C5U1P9</accession>
<dbReference type="OrthoDB" id="7432190at2"/>
<dbReference type="RefSeq" id="WP_146387304.1">
    <property type="nucleotide sequence ID" value="NZ_VOHK01000004.1"/>
</dbReference>
<name>A0A5C5U1P9_9GAMM</name>
<keyword evidence="2" id="KW-1185">Reference proteome</keyword>
<evidence type="ECO:0000313" key="2">
    <source>
        <dbReference type="Proteomes" id="UP000319980"/>
    </source>
</evidence>
<organism evidence="1 2">
    <name type="scientific">Luteimonas marina</name>
    <dbReference type="NCBI Taxonomy" id="488485"/>
    <lineage>
        <taxon>Bacteria</taxon>
        <taxon>Pseudomonadati</taxon>
        <taxon>Pseudomonadota</taxon>
        <taxon>Gammaproteobacteria</taxon>
        <taxon>Lysobacterales</taxon>
        <taxon>Lysobacteraceae</taxon>
        <taxon>Luteimonas</taxon>
    </lineage>
</organism>
<evidence type="ECO:0008006" key="3">
    <source>
        <dbReference type="Google" id="ProtNLM"/>
    </source>
</evidence>
<sequence length="270" mass="29305">MKRLRRALADRLLDGTRASLRRDRRALPRLLEDGLAVKLDGADDEALRRRLEATFLSLGGDGAAAVVGLPHIGPLLERIDYKYALFGNRWADQAGGFNFRLASRLAAGRGITFDILVLRAGEAIAPHAHENTVSGMLVVEGEVGFRTYDVVESNAERAILKPGLAGRYGPGGVSTSSTGHHNLHWIHGFASINYILRFTVTNIGGSLNESKARSAARHYCIPGESHREGLVPGRWVSAAEAKSTPFPVDGLDGWILRQPAFAPEIRSRAV</sequence>
<protein>
    <recommendedName>
        <fullName evidence="3">Cupin domain-containing protein</fullName>
    </recommendedName>
</protein>
<dbReference type="InterPro" id="IPR011051">
    <property type="entry name" value="RmlC_Cupin_sf"/>
</dbReference>
<proteinExistence type="predicted"/>
<evidence type="ECO:0000313" key="1">
    <source>
        <dbReference type="EMBL" id="TWT19944.1"/>
    </source>
</evidence>
<reference evidence="1 2" key="1">
    <citation type="journal article" date="2008" name="Int. J. Syst. Evol. Microbiol.">
        <title>Luteimonas marina sp. nov., isolated from seawater.</title>
        <authorList>
            <person name="Baik K.S."/>
            <person name="Park S.C."/>
            <person name="Kim M.S."/>
            <person name="Kim E.M."/>
            <person name="Park C."/>
            <person name="Chun J."/>
            <person name="Seong C.N."/>
        </authorList>
    </citation>
    <scope>NUCLEOTIDE SEQUENCE [LARGE SCALE GENOMIC DNA]</scope>
    <source>
        <strain evidence="1 2">FR1330</strain>
    </source>
</reference>